<dbReference type="InterPro" id="IPR001482">
    <property type="entry name" value="T2SS/T4SS_dom"/>
</dbReference>
<comment type="caution">
    <text evidence="4">The sequence shown here is derived from an EMBL/GenBank/DDBJ whole genome shotgun (WGS) entry which is preliminary data.</text>
</comment>
<organism evidence="4 5">
    <name type="scientific">Amycolatopsis acididurans</name>
    <dbReference type="NCBI Taxonomy" id="2724524"/>
    <lineage>
        <taxon>Bacteria</taxon>
        <taxon>Bacillati</taxon>
        <taxon>Actinomycetota</taxon>
        <taxon>Actinomycetes</taxon>
        <taxon>Pseudonocardiales</taxon>
        <taxon>Pseudonocardiaceae</taxon>
        <taxon>Amycolatopsis</taxon>
    </lineage>
</organism>
<reference evidence="4 5" key="1">
    <citation type="submission" date="2020-04" db="EMBL/GenBank/DDBJ databases">
        <title>Novel species.</title>
        <authorList>
            <person name="Teo W.F.A."/>
            <person name="Lipun K."/>
            <person name="Srisuk N."/>
            <person name="Duangmal K."/>
        </authorList>
    </citation>
    <scope>NUCLEOTIDE SEQUENCE [LARGE SCALE GENOMIC DNA]</scope>
    <source>
        <strain evidence="4 5">K13G38</strain>
    </source>
</reference>
<dbReference type="PANTHER" id="PTHR30486">
    <property type="entry name" value="TWITCHING MOTILITY PROTEIN PILT"/>
    <property type="match status" value="1"/>
</dbReference>
<evidence type="ECO:0000259" key="3">
    <source>
        <dbReference type="Pfam" id="PF00437"/>
    </source>
</evidence>
<protein>
    <submittedName>
        <fullName evidence="4">CpaF family protein</fullName>
    </submittedName>
</protein>
<dbReference type="Pfam" id="PF00437">
    <property type="entry name" value="T2SSE"/>
    <property type="match status" value="1"/>
</dbReference>
<name>A0ABX1J7N2_9PSEU</name>
<proteinExistence type="inferred from homology"/>
<sequence length="535" mass="58163">MWTGAGPHAGQVTVGPRRRPRRPHPRRPHRHPQQTGEPARHGARLRTAGVVPREWGGAPMTTDYHENRAAQVRHLPTPPKQAAGAQPGYGDFRSEHPGAAALRTRLRHAVSEGLAERIREDEQHGRPPLDYQARRGLAEKLAADAADAYATDELAHPTGAGLVPDELERQITASVLDEIFGMGGLQPLLANEDIENINVNGCDRVFVRYANGERAQMPPVAASDDELIDLVRSLATRAGVEERRFDRGSPGVSVELPDGSRMFAVMAVTGRPSVSIRRHRFQRVTLARLRQLGTIDAGLESLLSALVRARFNILIVGGTAIGKTTMLRALASAIPPQERLVTIEDNFELGLDRDPQHPDTVALQAREPNVEGEGAISQADLVRWALRMSPDRVIVGEVRGAELIPMANAMTQGNDGSMATVHASDSRGAFTKLATYAAQSPERLGLEATNLLIASAVHFVVHLAEARDDKTRVVSSIREVVGADDKQIVSNEVYRPGPGGRAVPGVPLRTETVERLAEAGFDPDVLERTEGWWHP</sequence>
<dbReference type="EMBL" id="JAAXLS010000016">
    <property type="protein sequence ID" value="NKQ55579.1"/>
    <property type="molecule type" value="Genomic_DNA"/>
</dbReference>
<evidence type="ECO:0000256" key="1">
    <source>
        <dbReference type="ARBA" id="ARBA00006611"/>
    </source>
</evidence>
<evidence type="ECO:0000256" key="2">
    <source>
        <dbReference type="SAM" id="MobiDB-lite"/>
    </source>
</evidence>
<dbReference type="Gene3D" id="3.40.50.300">
    <property type="entry name" value="P-loop containing nucleotide triphosphate hydrolases"/>
    <property type="match status" value="1"/>
</dbReference>
<dbReference type="InterPro" id="IPR027417">
    <property type="entry name" value="P-loop_NTPase"/>
</dbReference>
<gene>
    <name evidence="4" type="ORF">HFP15_22090</name>
</gene>
<comment type="similarity">
    <text evidence="1">Belongs to the GSP E family.</text>
</comment>
<dbReference type="Gene3D" id="3.30.450.380">
    <property type="match status" value="1"/>
</dbReference>
<feature type="domain" description="Bacterial type II secretion system protein E" evidence="3">
    <location>
        <begin position="189"/>
        <end position="473"/>
    </location>
</feature>
<dbReference type="CDD" id="cd01130">
    <property type="entry name" value="VirB11-like_ATPase"/>
    <property type="match status" value="1"/>
</dbReference>
<feature type="compositionally biased region" description="Basic residues" evidence="2">
    <location>
        <begin position="16"/>
        <end position="32"/>
    </location>
</feature>
<evidence type="ECO:0000313" key="4">
    <source>
        <dbReference type="EMBL" id="NKQ55579.1"/>
    </source>
</evidence>
<dbReference type="SUPFAM" id="SSF52540">
    <property type="entry name" value="P-loop containing nucleoside triphosphate hydrolases"/>
    <property type="match status" value="1"/>
</dbReference>
<evidence type="ECO:0000313" key="5">
    <source>
        <dbReference type="Proteomes" id="UP000715441"/>
    </source>
</evidence>
<accession>A0ABX1J7N2</accession>
<keyword evidence="5" id="KW-1185">Reference proteome</keyword>
<dbReference type="PANTHER" id="PTHR30486:SF6">
    <property type="entry name" value="TYPE IV PILUS RETRACTATION ATPASE PILT"/>
    <property type="match status" value="1"/>
</dbReference>
<dbReference type="InterPro" id="IPR050921">
    <property type="entry name" value="T4SS_GSP_E_ATPase"/>
</dbReference>
<dbReference type="Proteomes" id="UP000715441">
    <property type="component" value="Unassembled WGS sequence"/>
</dbReference>
<feature type="region of interest" description="Disordered" evidence="2">
    <location>
        <begin position="1"/>
        <end position="44"/>
    </location>
</feature>